<evidence type="ECO:0000256" key="4">
    <source>
        <dbReference type="ARBA" id="ARBA00024746"/>
    </source>
</evidence>
<dbReference type="InterPro" id="IPR005648">
    <property type="entry name" value="FlgD"/>
</dbReference>
<evidence type="ECO:0000256" key="2">
    <source>
        <dbReference type="ARBA" id="ARBA00016013"/>
    </source>
</evidence>
<dbReference type="RefSeq" id="WP_183717825.1">
    <property type="nucleotide sequence ID" value="NZ_JACHGO010000001.1"/>
</dbReference>
<evidence type="ECO:0000313" key="10">
    <source>
        <dbReference type="Proteomes" id="UP000539075"/>
    </source>
</evidence>
<accession>A0A7W8BZA2</accession>
<dbReference type="GO" id="GO:0044781">
    <property type="term" value="P:bacterial-type flagellum organization"/>
    <property type="evidence" value="ECO:0007669"/>
    <property type="project" value="UniProtKB-UniRule"/>
</dbReference>
<comment type="function">
    <text evidence="4 5">Required for flagellar hook formation. May act as a scaffolding protein.</text>
</comment>
<feature type="domain" description="FlgD Tudor-like" evidence="8">
    <location>
        <begin position="85"/>
        <end position="227"/>
    </location>
</feature>
<sequence length="286" mass="30386">MASSITQSLNQTNNEFNTALSKQKGSNLDKDSFMLLLVTQFKYQDPLNPMEDKEFIAQMAQFSSLEQLMNLNTSMEGLTDATNNQQMINATSYIGKQVTVTGNSIGKTTDETTKETTITRFRYAPADNTVGGTITVRDSDNNAVYVEEISAKNKGTTYEFLWNGKSNDGTVAGDGVYTVSLVLRDSNGDAVLSDQVVDAKVTGVVTDNGVVYLGLEGGQLMPLANVRQVMLPATTAASDDKDTGTGTDTGTDSGSGTDTNNNAAASSKSLVGDVNISNISLNGTLF</sequence>
<evidence type="ECO:0000259" key="8">
    <source>
        <dbReference type="Pfam" id="PF13861"/>
    </source>
</evidence>
<keyword evidence="10" id="KW-1185">Reference proteome</keyword>
<feature type="compositionally biased region" description="Low complexity" evidence="6">
    <location>
        <begin position="244"/>
        <end position="259"/>
    </location>
</feature>
<keyword evidence="9" id="KW-0969">Cilium</keyword>
<evidence type="ECO:0000256" key="1">
    <source>
        <dbReference type="ARBA" id="ARBA00010577"/>
    </source>
</evidence>
<evidence type="ECO:0000256" key="6">
    <source>
        <dbReference type="SAM" id="MobiDB-lite"/>
    </source>
</evidence>
<dbReference type="Gene3D" id="2.60.40.4070">
    <property type="match status" value="1"/>
</dbReference>
<comment type="caution">
    <text evidence="9">The sequence shown here is derived from an EMBL/GenBank/DDBJ whole genome shotgun (WGS) entry which is preliminary data.</text>
</comment>
<evidence type="ECO:0000256" key="5">
    <source>
        <dbReference type="RuleBase" id="RU362076"/>
    </source>
</evidence>
<dbReference type="Proteomes" id="UP000539075">
    <property type="component" value="Unassembled WGS sequence"/>
</dbReference>
<dbReference type="Pfam" id="PF03963">
    <property type="entry name" value="FlgD"/>
    <property type="match status" value="1"/>
</dbReference>
<evidence type="ECO:0000259" key="7">
    <source>
        <dbReference type="Pfam" id="PF13860"/>
    </source>
</evidence>
<dbReference type="AlphaFoldDB" id="A0A7W8BZA2"/>
<name>A0A7W8BZA2_9BACT</name>
<protein>
    <recommendedName>
        <fullName evidence="2 5">Basal-body rod modification protein FlgD</fullName>
    </recommendedName>
</protein>
<evidence type="ECO:0000313" key="9">
    <source>
        <dbReference type="EMBL" id="MBB5142456.1"/>
    </source>
</evidence>
<evidence type="ECO:0000256" key="3">
    <source>
        <dbReference type="ARBA" id="ARBA00022795"/>
    </source>
</evidence>
<organism evidence="9 10">
    <name type="scientific">Desulfovibrio intestinalis</name>
    <dbReference type="NCBI Taxonomy" id="58621"/>
    <lineage>
        <taxon>Bacteria</taxon>
        <taxon>Pseudomonadati</taxon>
        <taxon>Thermodesulfobacteriota</taxon>
        <taxon>Desulfovibrionia</taxon>
        <taxon>Desulfovibrionales</taxon>
        <taxon>Desulfovibrionaceae</taxon>
        <taxon>Desulfovibrio</taxon>
    </lineage>
</organism>
<keyword evidence="9" id="KW-0966">Cell projection</keyword>
<dbReference type="Pfam" id="PF13860">
    <property type="entry name" value="FlgD_ig"/>
    <property type="match status" value="1"/>
</dbReference>
<dbReference type="EMBL" id="JACHGO010000001">
    <property type="protein sequence ID" value="MBB5142456.1"/>
    <property type="molecule type" value="Genomic_DNA"/>
</dbReference>
<comment type="similarity">
    <text evidence="1 5">Belongs to the FlgD family.</text>
</comment>
<keyword evidence="3 5" id="KW-1005">Bacterial flagellum biogenesis</keyword>
<proteinExistence type="inferred from homology"/>
<feature type="region of interest" description="Disordered" evidence="6">
    <location>
        <begin position="235"/>
        <end position="267"/>
    </location>
</feature>
<gene>
    <name evidence="9" type="ORF">HNQ38_000519</name>
</gene>
<reference evidence="9 10" key="1">
    <citation type="submission" date="2020-08" db="EMBL/GenBank/DDBJ databases">
        <title>Genomic Encyclopedia of Type Strains, Phase IV (KMG-IV): sequencing the most valuable type-strain genomes for metagenomic binning, comparative biology and taxonomic classification.</title>
        <authorList>
            <person name="Goeker M."/>
        </authorList>
    </citation>
    <scope>NUCLEOTIDE SEQUENCE [LARGE SCALE GENOMIC DNA]</scope>
    <source>
        <strain evidence="9 10">DSM 11275</strain>
    </source>
</reference>
<dbReference type="InterPro" id="IPR025963">
    <property type="entry name" value="FLgD_Tudor"/>
</dbReference>
<feature type="domain" description="FlgD/Vpr Ig-like" evidence="7">
    <location>
        <begin position="113"/>
        <end position="182"/>
    </location>
</feature>
<keyword evidence="9" id="KW-0282">Flagellum</keyword>
<dbReference type="Gene3D" id="2.30.30.910">
    <property type="match status" value="1"/>
</dbReference>
<dbReference type="InterPro" id="IPR025965">
    <property type="entry name" value="FlgD/Vpr_Ig-like"/>
</dbReference>
<dbReference type="Pfam" id="PF13861">
    <property type="entry name" value="FLgD_tudor"/>
    <property type="match status" value="1"/>
</dbReference>